<organism evidence="1">
    <name type="scientific">Anguilla anguilla</name>
    <name type="common">European freshwater eel</name>
    <name type="synonym">Muraena anguilla</name>
    <dbReference type="NCBI Taxonomy" id="7936"/>
    <lineage>
        <taxon>Eukaryota</taxon>
        <taxon>Metazoa</taxon>
        <taxon>Chordata</taxon>
        <taxon>Craniata</taxon>
        <taxon>Vertebrata</taxon>
        <taxon>Euteleostomi</taxon>
        <taxon>Actinopterygii</taxon>
        <taxon>Neopterygii</taxon>
        <taxon>Teleostei</taxon>
        <taxon>Anguilliformes</taxon>
        <taxon>Anguillidae</taxon>
        <taxon>Anguilla</taxon>
    </lineage>
</organism>
<reference evidence="1" key="2">
    <citation type="journal article" date="2015" name="Fish Shellfish Immunol.">
        <title>Early steps in the European eel (Anguilla anguilla)-Vibrio vulnificus interaction in the gills: Role of the RtxA13 toxin.</title>
        <authorList>
            <person name="Callol A."/>
            <person name="Pajuelo D."/>
            <person name="Ebbesson L."/>
            <person name="Teles M."/>
            <person name="MacKenzie S."/>
            <person name="Amaro C."/>
        </authorList>
    </citation>
    <scope>NUCLEOTIDE SEQUENCE</scope>
</reference>
<accession>A0A0E9TME0</accession>
<proteinExistence type="predicted"/>
<evidence type="ECO:0000313" key="1">
    <source>
        <dbReference type="EMBL" id="JAH54834.1"/>
    </source>
</evidence>
<sequence length="22" mass="2499">MVKKTCPNEGVIISIITEFQTF</sequence>
<reference evidence="1" key="1">
    <citation type="submission" date="2014-11" db="EMBL/GenBank/DDBJ databases">
        <authorList>
            <person name="Amaro Gonzalez C."/>
        </authorList>
    </citation>
    <scope>NUCLEOTIDE SEQUENCE</scope>
</reference>
<name>A0A0E9TME0_ANGAN</name>
<dbReference type="EMBL" id="GBXM01053743">
    <property type="protein sequence ID" value="JAH54834.1"/>
    <property type="molecule type" value="Transcribed_RNA"/>
</dbReference>
<protein>
    <submittedName>
        <fullName evidence="1">Uncharacterized protein</fullName>
    </submittedName>
</protein>
<dbReference type="AlphaFoldDB" id="A0A0E9TME0"/>